<dbReference type="PROSITE" id="PS51194">
    <property type="entry name" value="HELICASE_CTER"/>
    <property type="match status" value="1"/>
</dbReference>
<dbReference type="InterPro" id="IPR027417">
    <property type="entry name" value="P-loop_NTPase"/>
</dbReference>
<evidence type="ECO:0000256" key="6">
    <source>
        <dbReference type="ARBA" id="ARBA00022840"/>
    </source>
</evidence>
<feature type="region of interest" description="Disordered" evidence="10">
    <location>
        <begin position="1829"/>
        <end position="1877"/>
    </location>
</feature>
<comment type="similarity">
    <text evidence="2">Belongs to the SNF2/RAD54 helicase family.</text>
</comment>
<dbReference type="InterPro" id="IPR001650">
    <property type="entry name" value="Helicase_C-like"/>
</dbReference>
<comment type="caution">
    <text evidence="13">The sequence shown here is derived from an EMBL/GenBank/DDBJ whole genome shotgun (WGS) entry which is preliminary data.</text>
</comment>
<dbReference type="EMBL" id="JBAWTH010000019">
    <property type="protein sequence ID" value="KAL2287513.1"/>
    <property type="molecule type" value="Genomic_DNA"/>
</dbReference>
<feature type="domain" description="Helicase ATP-binding" evidence="11">
    <location>
        <begin position="808"/>
        <end position="995"/>
    </location>
</feature>
<reference evidence="13 14" key="1">
    <citation type="submission" date="2024-03" db="EMBL/GenBank/DDBJ databases">
        <title>A high-quality draft genome sequence of Diaporthe vaccinii, a causative agent of upright dieback and viscid rot disease in cranberry plants.</title>
        <authorList>
            <person name="Sarrasin M."/>
            <person name="Lang B.F."/>
            <person name="Burger G."/>
        </authorList>
    </citation>
    <scope>NUCLEOTIDE SEQUENCE [LARGE SCALE GENOMIC DNA]</scope>
    <source>
        <strain evidence="13 14">IS7</strain>
    </source>
</reference>
<evidence type="ECO:0000259" key="12">
    <source>
        <dbReference type="PROSITE" id="PS51194"/>
    </source>
</evidence>
<feature type="region of interest" description="Disordered" evidence="10">
    <location>
        <begin position="143"/>
        <end position="162"/>
    </location>
</feature>
<dbReference type="Pfam" id="PF00271">
    <property type="entry name" value="Helicase_C"/>
    <property type="match status" value="1"/>
</dbReference>
<protein>
    <submittedName>
        <fullName evidence="13">Uncharacterized protein</fullName>
    </submittedName>
</protein>
<gene>
    <name evidence="13" type="ORF">FJTKL_04954</name>
</gene>
<keyword evidence="7" id="KW-0238">DNA-binding</keyword>
<keyword evidence="9" id="KW-0175">Coiled coil</keyword>
<feature type="compositionally biased region" description="Basic and acidic residues" evidence="10">
    <location>
        <begin position="1788"/>
        <end position="1797"/>
    </location>
</feature>
<name>A0ABR4EYI6_9PEZI</name>
<dbReference type="PANTHER" id="PTHR45797:SF1">
    <property type="entry name" value="HELICASE ARIP4"/>
    <property type="match status" value="1"/>
</dbReference>
<sequence>MARAKGDDPFDWEIDRVVQELCTSDRSWVPTPRAKLPDPESLAQKLREGEYDGETLLATPEDDLWKDLGITKAKFKVNLRHAIGQFVSRSPKYKNYLASMKDADSDVETTEAPHQAFTPMSYSSVPAPALAIVHPVETVQNGVETPRTSEHPDEPPKKKAKRLEVSAMTTSTSSRPFNADLPFAIPLPTELDTIQHSLKEAAQDFEMDLKQCESSPGAYWGNGKLPRSGIIEGSTSTDNVNFGWGRPWPIGGAKKKYVADKLKAYLRRQKQEIDKANDILPLYGQSDDDEYGSELDKLIEEEEMEEEADQDLDALDASEKDVILKQMVDECIAHWHEQQLPKEKHKAYKMWTDSRRHGTRGSTVKAMSEELWKGRKRLEKTLAEMKDNQYKTVSELRGMSDFLQPDVDKIEHIKWLIAVLNSPHTPERVRPRQIQRKPKTRRKDDIDLWSEDELQEEMLFIVDDDLHEADPHEQPVEPQDDMEYSVSNVSLNQSFVSGTSDDIEMHDLTQIDDSPFRSYTLIDLVTPTKPKRGPATPRSAKRTANGASPAGEKLPLSDPKAIANKGSLYWEERRDVERLIVCLLSNQPKARLDDIFQSVLFLQKENDSIESFRQEYIDFICSYSKATSDLAKGSREKNRYDTAALLTRLFAIYLKKHSESTFSKFVKIDTDLIEHVEEGMGHLGGFWAFLTTIAPYFGYTQEEVEHLSTDGEDAPESSGTTSVVEPKQAPAGSSQNVRDKEKRRQREQEQRRLQLRQQIQGSLLPSEKFRLIINESKLEGQNLVYIHDHIAGYIKDHQIDGVRFMWDQILSDAKQGCLLAHAMGLGKTMQVVTLLTAIQEAAKSEDPKVSCQIPDDLKVSKTLILCPAGLLQNWVEEILKWAPDGLLGPLLWVSADLSEDERSDMIQDWAKKGGVLVMGYTMLTQIAKRENLLSLILESPSIVVGDEAHQLKNEKSQRSNIASRFRTNTRIALTGSPLANNVDEYYAMIQWVAPGFLGEKRWFTSEYTSPIAKGLYEDSSRAEKKKAKIRLAALTQLVAPKVHRRTVATLKDSLQPKTEYIVYLDIRSVQRAVYLSHLAAVNGTGGDQNPIMWGLIRTLGLLLAHPLILERVLKQKLQGSGQRDSKNVGSKEDEEDDQLPHQVVTTTLDALTAQKGYADLSSSFKMLALFKIIEETTKLGENLLVFTQSIPSLDFIENICRLKKLVYKRLDGKTEVNKRQAQVKAFNKGTGQVYLISTTAGGVGLNIYGASRVVIFDFQHSPVHEQQAIGRAYRIGQTKPVVVYWLICDGTFEKTLHNQQVFKNQLASSVVDKRNPLPKATSIRQYFTEPRQVEHQDTAAYLARDAVLDTLLLSEEIREGISSISTTETFEEEDTQKLEDDEIALARQLVQEQISRRNNPGEENPPGLLPQPSEQVREIPSPFHPTSVNFAAALSPAFPHPTQATGPASASTAAPFLGQVITASTMPDVRAGSLPPLSPLDPHSVGGQYRTTSLPPELRSIVAPSPADFESTAVDPNADFLTQMASTFPIAPPSGFPVLMGGYQHDLDQRYAVTPGGFGQVQYRHHNADGLIDANTLHGDLAPRVLARDDPFVESGPRHHHLGAAGAQSLSRAAVESSMTPVTMDTAQSRSAQMAAASVGRPTAPQDTLPMAIGGMQKQPIPGPADHGNPVSRDYMKPMTMGMGSIMSRPTRVDGMGDFQAELTRQASFPLRKEVPAVVERINKNIKGGGLVRNSIWVKLKALVRGRQDRVDAILNGTVPAQALATAGDPKAGLENLLDGRSSVPQSQDDKRMKDPDHSRRFLQRSMTDDGHQTEVNSQKEMDLAAVRKVWANRQSKPQDGPQQPKVKVEKVEQRRQTMPPSGHGKTISDPFVIDDD</sequence>
<feature type="domain" description="Helicase C-terminal" evidence="12">
    <location>
        <begin position="1165"/>
        <end position="1317"/>
    </location>
</feature>
<keyword evidence="4" id="KW-0378">Hydrolase</keyword>
<organism evidence="13 14">
    <name type="scientific">Diaporthe vaccinii</name>
    <dbReference type="NCBI Taxonomy" id="105482"/>
    <lineage>
        <taxon>Eukaryota</taxon>
        <taxon>Fungi</taxon>
        <taxon>Dikarya</taxon>
        <taxon>Ascomycota</taxon>
        <taxon>Pezizomycotina</taxon>
        <taxon>Sordariomycetes</taxon>
        <taxon>Sordariomycetidae</taxon>
        <taxon>Diaporthales</taxon>
        <taxon>Diaporthaceae</taxon>
        <taxon>Diaporthe</taxon>
        <taxon>Diaporthe eres species complex</taxon>
    </lineage>
</organism>
<dbReference type="InterPro" id="IPR049730">
    <property type="entry name" value="SNF2/RAD54-like_C"/>
</dbReference>
<dbReference type="CDD" id="cd18793">
    <property type="entry name" value="SF2_C_SNF"/>
    <property type="match status" value="1"/>
</dbReference>
<dbReference type="PROSITE" id="PS51192">
    <property type="entry name" value="HELICASE_ATP_BIND_1"/>
    <property type="match status" value="1"/>
</dbReference>
<keyword evidence="5" id="KW-0347">Helicase</keyword>
<evidence type="ECO:0000256" key="9">
    <source>
        <dbReference type="SAM" id="Coils"/>
    </source>
</evidence>
<keyword evidence="8" id="KW-0539">Nucleus</keyword>
<evidence type="ECO:0000313" key="13">
    <source>
        <dbReference type="EMBL" id="KAL2287513.1"/>
    </source>
</evidence>
<feature type="compositionally biased region" description="Basic and acidic residues" evidence="10">
    <location>
        <begin position="147"/>
        <end position="157"/>
    </location>
</feature>
<feature type="region of interest" description="Disordered" evidence="10">
    <location>
        <begin position="1777"/>
        <end position="1797"/>
    </location>
</feature>
<feature type="compositionally biased region" description="Basic and acidic residues" evidence="10">
    <location>
        <begin position="737"/>
        <end position="752"/>
    </location>
</feature>
<dbReference type="InterPro" id="IPR000330">
    <property type="entry name" value="SNF2_N"/>
</dbReference>
<feature type="compositionally biased region" description="Basic and acidic residues" evidence="10">
    <location>
        <begin position="1847"/>
        <end position="1856"/>
    </location>
</feature>
<dbReference type="Pfam" id="PF00176">
    <property type="entry name" value="SNF2-rel_dom"/>
    <property type="match status" value="1"/>
</dbReference>
<feature type="region of interest" description="Disordered" evidence="10">
    <location>
        <begin position="527"/>
        <end position="557"/>
    </location>
</feature>
<proteinExistence type="inferred from homology"/>
<keyword evidence="14" id="KW-1185">Reference proteome</keyword>
<comment type="subcellular location">
    <subcellularLocation>
        <location evidence="1">Nucleus</location>
    </subcellularLocation>
</comment>
<dbReference type="SUPFAM" id="SSF52540">
    <property type="entry name" value="P-loop containing nucleoside triphosphate hydrolases"/>
    <property type="match status" value="2"/>
</dbReference>
<feature type="compositionally biased region" description="Polar residues" evidence="10">
    <location>
        <begin position="1833"/>
        <end position="1842"/>
    </location>
</feature>
<evidence type="ECO:0000256" key="10">
    <source>
        <dbReference type="SAM" id="MobiDB-lite"/>
    </source>
</evidence>
<dbReference type="InterPro" id="IPR038718">
    <property type="entry name" value="SNF2-like_sf"/>
</dbReference>
<dbReference type="SMART" id="SM00490">
    <property type="entry name" value="HELICc"/>
    <property type="match status" value="1"/>
</dbReference>
<keyword evidence="6" id="KW-0067">ATP-binding</keyword>
<feature type="coiled-coil region" evidence="9">
    <location>
        <begin position="259"/>
        <end position="321"/>
    </location>
</feature>
<dbReference type="PANTHER" id="PTHR45797">
    <property type="entry name" value="RAD54-LIKE"/>
    <property type="match status" value="1"/>
</dbReference>
<evidence type="ECO:0000256" key="2">
    <source>
        <dbReference type="ARBA" id="ARBA00007025"/>
    </source>
</evidence>
<evidence type="ECO:0000256" key="8">
    <source>
        <dbReference type="ARBA" id="ARBA00023242"/>
    </source>
</evidence>
<evidence type="ECO:0000256" key="1">
    <source>
        <dbReference type="ARBA" id="ARBA00004123"/>
    </source>
</evidence>
<dbReference type="SMART" id="SM00487">
    <property type="entry name" value="DEXDc"/>
    <property type="match status" value="1"/>
</dbReference>
<dbReference type="Gene3D" id="3.40.50.300">
    <property type="entry name" value="P-loop containing nucleotide triphosphate hydrolases"/>
    <property type="match status" value="1"/>
</dbReference>
<dbReference type="InterPro" id="IPR014001">
    <property type="entry name" value="Helicase_ATP-bd"/>
</dbReference>
<dbReference type="Pfam" id="PF24580">
    <property type="entry name" value="DUF7607"/>
    <property type="match status" value="1"/>
</dbReference>
<evidence type="ECO:0000256" key="3">
    <source>
        <dbReference type="ARBA" id="ARBA00022741"/>
    </source>
</evidence>
<dbReference type="InterPro" id="IPR044574">
    <property type="entry name" value="ARIP4-like"/>
</dbReference>
<evidence type="ECO:0000259" key="11">
    <source>
        <dbReference type="PROSITE" id="PS51192"/>
    </source>
</evidence>
<evidence type="ECO:0000256" key="4">
    <source>
        <dbReference type="ARBA" id="ARBA00022801"/>
    </source>
</evidence>
<keyword evidence="3" id="KW-0547">Nucleotide-binding</keyword>
<evidence type="ECO:0000256" key="7">
    <source>
        <dbReference type="ARBA" id="ARBA00023125"/>
    </source>
</evidence>
<evidence type="ECO:0000313" key="14">
    <source>
        <dbReference type="Proteomes" id="UP001600888"/>
    </source>
</evidence>
<feature type="region of interest" description="Disordered" evidence="10">
    <location>
        <begin position="1120"/>
        <end position="1139"/>
    </location>
</feature>
<evidence type="ECO:0000256" key="5">
    <source>
        <dbReference type="ARBA" id="ARBA00022806"/>
    </source>
</evidence>
<dbReference type="Gene3D" id="3.40.50.10810">
    <property type="entry name" value="Tandem AAA-ATPase domain"/>
    <property type="match status" value="1"/>
</dbReference>
<feature type="region of interest" description="Disordered" evidence="10">
    <location>
        <begin position="705"/>
        <end position="752"/>
    </location>
</feature>
<feature type="region of interest" description="Disordered" evidence="10">
    <location>
        <begin position="1395"/>
        <end position="1416"/>
    </location>
</feature>
<accession>A0ABR4EYI6</accession>
<dbReference type="InterPro" id="IPR056026">
    <property type="entry name" value="DUF7607"/>
</dbReference>
<dbReference type="Proteomes" id="UP001600888">
    <property type="component" value="Unassembled WGS sequence"/>
</dbReference>